<keyword evidence="5 11" id="KW-0812">Transmembrane</keyword>
<feature type="transmembrane region" description="Helical" evidence="11">
    <location>
        <begin position="12"/>
        <end position="30"/>
    </location>
</feature>
<keyword evidence="3" id="KW-0328">Glycosyltransferase</keyword>
<evidence type="ECO:0000256" key="11">
    <source>
        <dbReference type="SAM" id="Phobius"/>
    </source>
</evidence>
<protein>
    <submittedName>
        <fullName evidence="13">Beta-1,3-galactosyl-O-glycosyl-glycoprotein beta-1,6-N-acetylglucosaminyltransferase</fullName>
    </submittedName>
</protein>
<dbReference type="OrthoDB" id="2019572at2759"/>
<accession>A0A1S3H993</accession>
<gene>
    <name evidence="13" type="primary">LOC106152600</name>
</gene>
<keyword evidence="12" id="KW-1185">Reference proteome</keyword>
<evidence type="ECO:0000256" key="6">
    <source>
        <dbReference type="ARBA" id="ARBA00022968"/>
    </source>
</evidence>
<organism evidence="12 13">
    <name type="scientific">Lingula anatina</name>
    <name type="common">Brachiopod</name>
    <name type="synonym">Lingula unguis</name>
    <dbReference type="NCBI Taxonomy" id="7574"/>
    <lineage>
        <taxon>Eukaryota</taxon>
        <taxon>Metazoa</taxon>
        <taxon>Spiralia</taxon>
        <taxon>Lophotrochozoa</taxon>
        <taxon>Brachiopoda</taxon>
        <taxon>Linguliformea</taxon>
        <taxon>Lingulata</taxon>
        <taxon>Lingulida</taxon>
        <taxon>Linguloidea</taxon>
        <taxon>Lingulidae</taxon>
        <taxon>Lingula</taxon>
    </lineage>
</organism>
<comment type="similarity">
    <text evidence="10">Belongs to the glycosyltransferase 14 family.</text>
</comment>
<dbReference type="InterPro" id="IPR003406">
    <property type="entry name" value="Glyco_trans_14"/>
</dbReference>
<evidence type="ECO:0000313" key="12">
    <source>
        <dbReference type="Proteomes" id="UP000085678"/>
    </source>
</evidence>
<evidence type="ECO:0000256" key="3">
    <source>
        <dbReference type="ARBA" id="ARBA00022676"/>
    </source>
</evidence>
<dbReference type="AlphaFoldDB" id="A0A1S3H993"/>
<dbReference type="KEGG" id="lak:106152600"/>
<keyword evidence="4" id="KW-0808">Transferase</keyword>
<proteinExistence type="inferred from homology"/>
<comment type="subcellular location">
    <subcellularLocation>
        <location evidence="1">Membrane</location>
        <topology evidence="1">Single-pass type II membrane protein</topology>
    </subcellularLocation>
</comment>
<keyword evidence="8 11" id="KW-0472">Membrane</keyword>
<evidence type="ECO:0000256" key="9">
    <source>
        <dbReference type="ARBA" id="ARBA00023180"/>
    </source>
</evidence>
<dbReference type="GO" id="GO:0008375">
    <property type="term" value="F:acetylglucosaminyltransferase activity"/>
    <property type="evidence" value="ECO:0007669"/>
    <property type="project" value="TreeGrafter"/>
</dbReference>
<sequence>MYRGRHVCKWMYYSFNVIIAIANISMILMLQNYRHHDKVVTDRAERQDLNRVILEWHPKQHFQRNNSSFEARAEERLTPTLDNQHVNVTGNFGGKMAQRTTTPPNNASKNIIRKVIKDFKVRTRKLYSFNCLPLIRGDKNAVQSTLLMLRKKPYIPATDEFLESLTHSEHCKTFKFVLGYADAPLSVEEAEFPIAYSIKLHQSAAQVERLLRNIYMPQNVYCIYVDKKSPQQLHKAMKNLVGCFENVFFASHVEEFIYASSSQMMADIQCMRDLAEYPVNWKYHINLAGQEFPLKTNLEIVKVLKLFNGTNDIETYVDRTPNQTSKRYFHGWTVKDGRMYKPSYTKKPANKFEFLWKGSAYNLFSREFVDFILTDPDAITFIDWLHDTYAPEEAVWATLNRLPKAPGGYQSPIEVRHDRDTHASRAVIWMWDRGVKCHGMLQRGVCVFSVEDLPWLLSKPQLFANKFYLEYDPILMECLEEVLENRTKIARPELFINWQYYNNLPHIKNELK</sequence>
<evidence type="ECO:0000256" key="8">
    <source>
        <dbReference type="ARBA" id="ARBA00023136"/>
    </source>
</evidence>
<dbReference type="GeneID" id="106152600"/>
<dbReference type="GO" id="GO:0016020">
    <property type="term" value="C:membrane"/>
    <property type="evidence" value="ECO:0007669"/>
    <property type="project" value="UniProtKB-SubCell"/>
</dbReference>
<evidence type="ECO:0000256" key="7">
    <source>
        <dbReference type="ARBA" id="ARBA00022989"/>
    </source>
</evidence>
<comment type="pathway">
    <text evidence="2">Protein modification; protein glycosylation.</text>
</comment>
<evidence type="ECO:0000256" key="2">
    <source>
        <dbReference type="ARBA" id="ARBA00004922"/>
    </source>
</evidence>
<evidence type="ECO:0000313" key="13">
    <source>
        <dbReference type="RefSeq" id="XP_013381699.1"/>
    </source>
</evidence>
<dbReference type="Proteomes" id="UP000085678">
    <property type="component" value="Unplaced"/>
</dbReference>
<keyword evidence="6" id="KW-0735">Signal-anchor</keyword>
<dbReference type="Pfam" id="PF02485">
    <property type="entry name" value="Branch"/>
    <property type="match status" value="1"/>
</dbReference>
<keyword evidence="9" id="KW-0325">Glycoprotein</keyword>
<evidence type="ECO:0000256" key="10">
    <source>
        <dbReference type="ARBA" id="ARBA00038150"/>
    </source>
</evidence>
<evidence type="ECO:0000256" key="4">
    <source>
        <dbReference type="ARBA" id="ARBA00022679"/>
    </source>
</evidence>
<dbReference type="PANTHER" id="PTHR19297:SF191">
    <property type="entry name" value="PROTEIN XYLOSYLTRANSFERASE"/>
    <property type="match status" value="1"/>
</dbReference>
<dbReference type="RefSeq" id="XP_013381699.1">
    <property type="nucleotide sequence ID" value="XM_013526245.1"/>
</dbReference>
<dbReference type="InParanoid" id="A0A1S3H993"/>
<evidence type="ECO:0000256" key="1">
    <source>
        <dbReference type="ARBA" id="ARBA00004606"/>
    </source>
</evidence>
<evidence type="ECO:0000256" key="5">
    <source>
        <dbReference type="ARBA" id="ARBA00022692"/>
    </source>
</evidence>
<name>A0A1S3H993_LINAN</name>
<keyword evidence="7 11" id="KW-1133">Transmembrane helix</keyword>
<dbReference type="PANTHER" id="PTHR19297">
    <property type="entry name" value="GLYCOSYLTRANSFERASE 14 FAMILY MEMBER"/>
    <property type="match status" value="1"/>
</dbReference>
<reference evidence="13" key="1">
    <citation type="submission" date="2025-08" db="UniProtKB">
        <authorList>
            <consortium name="RefSeq"/>
        </authorList>
    </citation>
    <scope>IDENTIFICATION</scope>
    <source>
        <tissue evidence="13">Gonads</tissue>
    </source>
</reference>